<gene>
    <name evidence="1" type="ORF">GSOID_T00004860001</name>
</gene>
<keyword evidence="2" id="KW-1185">Reference proteome</keyword>
<accession>E4X9X7</accession>
<dbReference type="Proteomes" id="UP000001307">
    <property type="component" value="Unassembled WGS sequence"/>
</dbReference>
<sequence>MKLLSGIFVAAVSGKTINRENRPTLEETRDVINEIAEQPAVMETNVGEQPKVINTLVGVPEIADDVHGPQNLPPPPSPPIGEDEIHELLLLPMPAIPVFDATYFGVQTCNKNSALLEFCEQANPALFSLRREVESDPSHCTCLDPFTGQVTVWYQECSKPCPSEDGNTCVEQRASDLAMLEHATNNGTYIADFAPTECEKENEAFFLAKNWRWTGECFCHSPLTGINMAAVPCELECPTLQNGVLSFPDQ</sequence>
<dbReference type="AlphaFoldDB" id="E4X9X7"/>
<proteinExistence type="predicted"/>
<evidence type="ECO:0000313" key="2">
    <source>
        <dbReference type="Proteomes" id="UP000001307"/>
    </source>
</evidence>
<protein>
    <submittedName>
        <fullName evidence="1">Uncharacterized protein</fullName>
    </submittedName>
</protein>
<name>E4X9X7_OIKDI</name>
<evidence type="ECO:0000313" key="1">
    <source>
        <dbReference type="EMBL" id="CBY08297.1"/>
    </source>
</evidence>
<reference evidence="1" key="1">
    <citation type="journal article" date="2010" name="Science">
        <title>Plasticity of animal genome architecture unmasked by rapid evolution of a pelagic tunicate.</title>
        <authorList>
            <person name="Denoeud F."/>
            <person name="Henriet S."/>
            <person name="Mungpakdee S."/>
            <person name="Aury J.M."/>
            <person name="Da Silva C."/>
            <person name="Brinkmann H."/>
            <person name="Mikhaleva J."/>
            <person name="Olsen L.C."/>
            <person name="Jubin C."/>
            <person name="Canestro C."/>
            <person name="Bouquet J.M."/>
            <person name="Danks G."/>
            <person name="Poulain J."/>
            <person name="Campsteijn C."/>
            <person name="Adamski M."/>
            <person name="Cross I."/>
            <person name="Yadetie F."/>
            <person name="Muffato M."/>
            <person name="Louis A."/>
            <person name="Butcher S."/>
            <person name="Tsagkogeorga G."/>
            <person name="Konrad A."/>
            <person name="Singh S."/>
            <person name="Jensen M.F."/>
            <person name="Cong E.H."/>
            <person name="Eikeseth-Otteraa H."/>
            <person name="Noel B."/>
            <person name="Anthouard V."/>
            <person name="Porcel B.M."/>
            <person name="Kachouri-Lafond R."/>
            <person name="Nishino A."/>
            <person name="Ugolini M."/>
            <person name="Chourrout P."/>
            <person name="Nishida H."/>
            <person name="Aasland R."/>
            <person name="Huzurbazar S."/>
            <person name="Westhof E."/>
            <person name="Delsuc F."/>
            <person name="Lehrach H."/>
            <person name="Reinhardt R."/>
            <person name="Weissenbach J."/>
            <person name="Roy S.W."/>
            <person name="Artiguenave F."/>
            <person name="Postlethwait J.H."/>
            <person name="Manak J.R."/>
            <person name="Thompson E.M."/>
            <person name="Jaillon O."/>
            <person name="Du Pasquier L."/>
            <person name="Boudinot P."/>
            <person name="Liberles D.A."/>
            <person name="Volff J.N."/>
            <person name="Philippe H."/>
            <person name="Lenhard B."/>
            <person name="Roest Crollius H."/>
            <person name="Wincker P."/>
            <person name="Chourrout D."/>
        </authorList>
    </citation>
    <scope>NUCLEOTIDE SEQUENCE [LARGE SCALE GENOMIC DNA]</scope>
</reference>
<dbReference type="InParanoid" id="E4X9X7"/>
<dbReference type="EMBL" id="FN653031">
    <property type="protein sequence ID" value="CBY08297.1"/>
    <property type="molecule type" value="Genomic_DNA"/>
</dbReference>
<dbReference type="OrthoDB" id="10440419at2759"/>
<organism evidence="1">
    <name type="scientific">Oikopleura dioica</name>
    <name type="common">Tunicate</name>
    <dbReference type="NCBI Taxonomy" id="34765"/>
    <lineage>
        <taxon>Eukaryota</taxon>
        <taxon>Metazoa</taxon>
        <taxon>Chordata</taxon>
        <taxon>Tunicata</taxon>
        <taxon>Appendicularia</taxon>
        <taxon>Copelata</taxon>
        <taxon>Oikopleuridae</taxon>
        <taxon>Oikopleura</taxon>
    </lineage>
</organism>